<organism evidence="2 3">
    <name type="scientific">Aspergillus lucknowensis</name>
    <dbReference type="NCBI Taxonomy" id="176173"/>
    <lineage>
        <taxon>Eukaryota</taxon>
        <taxon>Fungi</taxon>
        <taxon>Dikarya</taxon>
        <taxon>Ascomycota</taxon>
        <taxon>Pezizomycotina</taxon>
        <taxon>Eurotiomycetes</taxon>
        <taxon>Eurotiomycetidae</taxon>
        <taxon>Eurotiales</taxon>
        <taxon>Aspergillaceae</taxon>
        <taxon>Aspergillus</taxon>
        <taxon>Aspergillus subgen. Nidulantes</taxon>
    </lineage>
</organism>
<evidence type="ECO:0008006" key="4">
    <source>
        <dbReference type="Google" id="ProtNLM"/>
    </source>
</evidence>
<dbReference type="RefSeq" id="XP_070887446.1">
    <property type="nucleotide sequence ID" value="XM_071034962.1"/>
</dbReference>
<accession>A0ABR4LYQ0</accession>
<evidence type="ECO:0000313" key="2">
    <source>
        <dbReference type="EMBL" id="KAL2868467.1"/>
    </source>
</evidence>
<evidence type="ECO:0000256" key="1">
    <source>
        <dbReference type="SAM" id="MobiDB-lite"/>
    </source>
</evidence>
<keyword evidence="3" id="KW-1185">Reference proteome</keyword>
<dbReference type="Proteomes" id="UP001610432">
    <property type="component" value="Unassembled WGS sequence"/>
</dbReference>
<feature type="region of interest" description="Disordered" evidence="1">
    <location>
        <begin position="1"/>
        <end position="47"/>
    </location>
</feature>
<dbReference type="GeneID" id="98150034"/>
<name>A0ABR4LYQ0_9EURO</name>
<protein>
    <recommendedName>
        <fullName evidence="4">Transmembrane protein</fullName>
    </recommendedName>
</protein>
<comment type="caution">
    <text evidence="2">The sequence shown here is derived from an EMBL/GenBank/DDBJ whole genome shotgun (WGS) entry which is preliminary data.</text>
</comment>
<evidence type="ECO:0000313" key="3">
    <source>
        <dbReference type="Proteomes" id="UP001610432"/>
    </source>
</evidence>
<dbReference type="EMBL" id="JBFXLQ010000013">
    <property type="protein sequence ID" value="KAL2868467.1"/>
    <property type="molecule type" value="Genomic_DNA"/>
</dbReference>
<proteinExistence type="predicted"/>
<feature type="compositionally biased region" description="Low complexity" evidence="1">
    <location>
        <begin position="28"/>
        <end position="47"/>
    </location>
</feature>
<sequence>MLFKRKPLTEPSSRAPFPFASPFPPPSRSASTSFLLSSSSSSSTFSPTPLPVLFLACLFFSSRYFIPSFLLFPFSLPTPAFQPALQPLSILRDSVAITHASPVHSFRTL</sequence>
<reference evidence="2 3" key="1">
    <citation type="submission" date="2024-07" db="EMBL/GenBank/DDBJ databases">
        <title>Section-level genome sequencing and comparative genomics of Aspergillus sections Usti and Cavernicolus.</title>
        <authorList>
            <consortium name="Lawrence Berkeley National Laboratory"/>
            <person name="Nybo J.L."/>
            <person name="Vesth T.C."/>
            <person name="Theobald S."/>
            <person name="Frisvad J.C."/>
            <person name="Larsen T.O."/>
            <person name="Kjaerboelling I."/>
            <person name="Rothschild-Mancinelli K."/>
            <person name="Lyhne E.K."/>
            <person name="Kogle M.E."/>
            <person name="Barry K."/>
            <person name="Clum A."/>
            <person name="Na H."/>
            <person name="Ledsgaard L."/>
            <person name="Lin J."/>
            <person name="Lipzen A."/>
            <person name="Kuo A."/>
            <person name="Riley R."/>
            <person name="Mondo S."/>
            <person name="Labutti K."/>
            <person name="Haridas S."/>
            <person name="Pangalinan J."/>
            <person name="Salamov A.A."/>
            <person name="Simmons B.A."/>
            <person name="Magnuson J.K."/>
            <person name="Chen J."/>
            <person name="Drula E."/>
            <person name="Henrissat B."/>
            <person name="Wiebenga A."/>
            <person name="Lubbers R.J."/>
            <person name="Gomes A.C."/>
            <person name="Macurrencykelacurrency M.R."/>
            <person name="Stajich J."/>
            <person name="Grigoriev I.V."/>
            <person name="Mortensen U.H."/>
            <person name="De Vries R.P."/>
            <person name="Baker S.E."/>
            <person name="Andersen M.R."/>
        </authorList>
    </citation>
    <scope>NUCLEOTIDE SEQUENCE [LARGE SCALE GENOMIC DNA]</scope>
    <source>
        <strain evidence="2 3">CBS 449.75</strain>
    </source>
</reference>
<gene>
    <name evidence="2" type="ORF">BJX67DRAFT_41045</name>
</gene>